<sequence>MTSEHSMVNGNNKHDAVIPDQQRALLYDKPGSISVSLDSIPVPKPGPGEILINLTHSGVCHSDMAVMMQAWGDVAAGQVGGHEGVGTVAAFGSDTERYTLKIGERVGGRDGCCEAAKISGFGTPGTFQQYVVAPANYVTPIPDTLPSELAAPILCGGVTVYSALKKSGAQPGDSVVILGAGGGLGHLAVQIGARVMGFRMIAVDIGEKQDFCKRCGAEIFFDLGAFSGKGGSGSLTSNIKKATFGGLGAAAVLVCAGSNAAYANALSYLKFSGTLVCVGVPKGDTQPIGGSDPGSMVSKELRIVGSTVGNRKDACEIVEMAARRLVVPEIEIRPMSDLKSVFETMNKGGLQGRVIIDLNKS</sequence>
<organism evidence="1 2">
    <name type="scientific">Vermiconidia calcicola</name>
    <dbReference type="NCBI Taxonomy" id="1690605"/>
    <lineage>
        <taxon>Eukaryota</taxon>
        <taxon>Fungi</taxon>
        <taxon>Dikarya</taxon>
        <taxon>Ascomycota</taxon>
        <taxon>Pezizomycotina</taxon>
        <taxon>Dothideomycetes</taxon>
        <taxon>Dothideomycetidae</taxon>
        <taxon>Mycosphaerellales</taxon>
        <taxon>Extremaceae</taxon>
        <taxon>Vermiconidia</taxon>
    </lineage>
</organism>
<dbReference type="EMBL" id="JAUTXU010000056">
    <property type="protein sequence ID" value="KAK3714327.1"/>
    <property type="molecule type" value="Genomic_DNA"/>
</dbReference>
<dbReference type="Proteomes" id="UP001281147">
    <property type="component" value="Unassembled WGS sequence"/>
</dbReference>
<evidence type="ECO:0000313" key="2">
    <source>
        <dbReference type="Proteomes" id="UP001281147"/>
    </source>
</evidence>
<evidence type="ECO:0000313" key="1">
    <source>
        <dbReference type="EMBL" id="KAK3714327.1"/>
    </source>
</evidence>
<gene>
    <name evidence="1" type="ORF">LTR37_007913</name>
</gene>
<name>A0ACC3NCF7_9PEZI</name>
<protein>
    <submittedName>
        <fullName evidence="1">Uncharacterized protein</fullName>
    </submittedName>
</protein>
<proteinExistence type="predicted"/>
<keyword evidence="2" id="KW-1185">Reference proteome</keyword>
<comment type="caution">
    <text evidence="1">The sequence shown here is derived from an EMBL/GenBank/DDBJ whole genome shotgun (WGS) entry which is preliminary data.</text>
</comment>
<reference evidence="1" key="1">
    <citation type="submission" date="2023-07" db="EMBL/GenBank/DDBJ databases">
        <title>Black Yeasts Isolated from many extreme environments.</title>
        <authorList>
            <person name="Coleine C."/>
            <person name="Stajich J.E."/>
            <person name="Selbmann L."/>
        </authorList>
    </citation>
    <scope>NUCLEOTIDE SEQUENCE</scope>
    <source>
        <strain evidence="1">CCFEE 5714</strain>
    </source>
</reference>
<accession>A0ACC3NCF7</accession>